<accession>A0A8T3YQP5</accession>
<gene>
    <name evidence="2" type="ORF">HY544_03170</name>
</gene>
<feature type="domain" description="NurA" evidence="1">
    <location>
        <begin position="58"/>
        <end position="323"/>
    </location>
</feature>
<organism evidence="2 3">
    <name type="scientific">Candidatus Iainarchaeum sp</name>
    <dbReference type="NCBI Taxonomy" id="3101447"/>
    <lineage>
        <taxon>Archaea</taxon>
        <taxon>Candidatus Iainarchaeota</taxon>
        <taxon>Candidatus Iainarchaeia</taxon>
        <taxon>Candidatus Iainarchaeales</taxon>
        <taxon>Candidatus Iainarchaeaceae</taxon>
        <taxon>Candidatus Iainarchaeum</taxon>
    </lineage>
</organism>
<dbReference type="SMART" id="SM00933">
    <property type="entry name" value="NurA"/>
    <property type="match status" value="1"/>
</dbReference>
<comment type="caution">
    <text evidence="2">The sequence shown here is derived from an EMBL/GenBank/DDBJ whole genome shotgun (WGS) entry which is preliminary data.</text>
</comment>
<name>A0A8T3YQP5_9ARCH</name>
<dbReference type="Proteomes" id="UP000732298">
    <property type="component" value="Unassembled WGS sequence"/>
</dbReference>
<proteinExistence type="predicted"/>
<reference evidence="2" key="1">
    <citation type="submission" date="2020-07" db="EMBL/GenBank/DDBJ databases">
        <title>Huge and variable diversity of episymbiotic CPR bacteria and DPANN archaea in groundwater ecosystems.</title>
        <authorList>
            <person name="He C.Y."/>
            <person name="Keren R."/>
            <person name="Whittaker M."/>
            <person name="Farag I.F."/>
            <person name="Doudna J."/>
            <person name="Cate J.H.D."/>
            <person name="Banfield J.F."/>
        </authorList>
    </citation>
    <scope>NUCLEOTIDE SEQUENCE</scope>
    <source>
        <strain evidence="2">NC_groundwater_1296_Ag_S-0.2um_52_80</strain>
    </source>
</reference>
<dbReference type="InterPro" id="IPR018977">
    <property type="entry name" value="NurA_domain"/>
</dbReference>
<dbReference type="AlphaFoldDB" id="A0A8T3YQP5"/>
<evidence type="ECO:0000313" key="3">
    <source>
        <dbReference type="Proteomes" id="UP000732298"/>
    </source>
</evidence>
<dbReference type="Pfam" id="PF09376">
    <property type="entry name" value="NurA"/>
    <property type="match status" value="1"/>
</dbReference>
<dbReference type="EMBL" id="JACQPB010000034">
    <property type="protein sequence ID" value="MBI4210479.1"/>
    <property type="molecule type" value="Genomic_DNA"/>
</dbReference>
<evidence type="ECO:0000259" key="1">
    <source>
        <dbReference type="SMART" id="SM00933"/>
    </source>
</evidence>
<protein>
    <submittedName>
        <fullName evidence="2">DNA double-strand break repair nuclease NurA</fullName>
    </submittedName>
</protein>
<evidence type="ECO:0000313" key="2">
    <source>
        <dbReference type="EMBL" id="MBI4210479.1"/>
    </source>
</evidence>
<sequence>MTVSAVIQETVNAIHSSEQGKKAMAERLLPLKGRAFEISAEMREERLVSKVRGWVPDCRIAGVDSGFVAKRLASVDLVLVRAMGVVFDYSKGVLASASYHPGYFRFPEPHLSFPALEQDEVEQSKSLLRLHEELGAAKKLIEKHSPKYLFLDGSIVPQYQDKPRRESALTGKYADLVSGFDSLYALAEKNACTLIATVEDSRGRRFMELLSGLAGSPVAAMLDPSFLDYYLDVGERTCAFTYTKDIEKHPVLQDFNSKWAGSIHGLYLKPAPLDRPLRCEFICHGDVAEKADEIASVAMALSSMHREYAYPSVLIEADLRAKLSGDEIDIVYNKIMDKLGAGVRLRMRRENRPF</sequence>